<accession>A0A514AAR9</accession>
<protein>
    <submittedName>
        <fullName evidence="1">Uncharacterized protein</fullName>
    </submittedName>
</protein>
<dbReference type="EMBL" id="MN082625">
    <property type="protein sequence ID" value="QDH50362.1"/>
    <property type="molecule type" value="Genomic_DNA"/>
</dbReference>
<gene>
    <name evidence="1" type="ORF">KAREZI_28</name>
</gene>
<evidence type="ECO:0000313" key="1">
    <source>
        <dbReference type="EMBL" id="QDH50362.1"/>
    </source>
</evidence>
<organism evidence="1 2">
    <name type="scientific">Bacillus phage Karezi</name>
    <dbReference type="NCBI Taxonomy" id="2591398"/>
    <lineage>
        <taxon>Viruses</taxon>
        <taxon>Duplodnaviria</taxon>
        <taxon>Heunggongvirae</taxon>
        <taxon>Uroviricota</taxon>
        <taxon>Caudoviricetes</taxon>
        <taxon>Salasmaviridae</taxon>
        <taxon>Tatarstanvirinae</taxon>
        <taxon>Karezivirus</taxon>
        <taxon>Karezivirus karezi</taxon>
    </lineage>
</organism>
<proteinExistence type="predicted"/>
<name>A0A514AAR9_9CAUD</name>
<reference evidence="1 2" key="1">
    <citation type="submission" date="2019-06" db="EMBL/GenBank/DDBJ databases">
        <authorList>
            <person name="Sanders K."/>
            <person name="Barth R."/>
            <person name="Bowles K."/>
            <person name="Glasgow G."/>
            <person name="Gloe M."/>
            <person name="Lewis H."/>
            <person name="McGough T."/>
            <person name="Nutbrown S."/>
            <person name="Romulus S."/>
            <person name="Sergiano J."/>
            <person name="Shin D."/>
            <person name="Suresh M."/>
            <person name="Johnson A."/>
            <person name="Temple L."/>
        </authorList>
    </citation>
    <scope>NUCLEOTIDE SEQUENCE [LARGE SCALE GENOMIC DNA]</scope>
</reference>
<keyword evidence="2" id="KW-1185">Reference proteome</keyword>
<dbReference type="Proteomes" id="UP000317352">
    <property type="component" value="Genome"/>
</dbReference>
<evidence type="ECO:0000313" key="2">
    <source>
        <dbReference type="Proteomes" id="UP000317352"/>
    </source>
</evidence>
<sequence>MIFIQTLFLSPSVQTPAADSTRNILSIEYYQNFFLKKGRQRVQNGIY</sequence>